<feature type="domain" description="YopX protein" evidence="1">
    <location>
        <begin position="5"/>
        <end position="133"/>
    </location>
</feature>
<organism evidence="2 3">
    <name type="scientific">Reticulibacter mediterranei</name>
    <dbReference type="NCBI Taxonomy" id="2778369"/>
    <lineage>
        <taxon>Bacteria</taxon>
        <taxon>Bacillati</taxon>
        <taxon>Chloroflexota</taxon>
        <taxon>Ktedonobacteria</taxon>
        <taxon>Ktedonobacterales</taxon>
        <taxon>Reticulibacteraceae</taxon>
        <taxon>Reticulibacter</taxon>
    </lineage>
</organism>
<reference evidence="2" key="1">
    <citation type="submission" date="2020-10" db="EMBL/GenBank/DDBJ databases">
        <title>Taxonomic study of unclassified bacteria belonging to the class Ktedonobacteria.</title>
        <authorList>
            <person name="Yabe S."/>
            <person name="Wang C.M."/>
            <person name="Zheng Y."/>
            <person name="Sakai Y."/>
            <person name="Cavaletti L."/>
            <person name="Monciardini P."/>
            <person name="Donadio S."/>
        </authorList>
    </citation>
    <scope>NUCLEOTIDE SEQUENCE</scope>
    <source>
        <strain evidence="2">ID150040</strain>
    </source>
</reference>
<dbReference type="Proteomes" id="UP000597444">
    <property type="component" value="Unassembled WGS sequence"/>
</dbReference>
<evidence type="ECO:0000313" key="2">
    <source>
        <dbReference type="EMBL" id="GHO99537.1"/>
    </source>
</evidence>
<dbReference type="Gene3D" id="2.30.30.290">
    <property type="entry name" value="YopX-like domains"/>
    <property type="match status" value="1"/>
</dbReference>
<gene>
    <name evidence="2" type="ORF">KSF_095850</name>
</gene>
<name>A0A8J3IZB8_9CHLR</name>
<protein>
    <recommendedName>
        <fullName evidence="1">YopX protein domain-containing protein</fullName>
    </recommendedName>
</protein>
<dbReference type="AlphaFoldDB" id="A0A8J3IZB8"/>
<dbReference type="Pfam" id="PF09643">
    <property type="entry name" value="YopX"/>
    <property type="match status" value="1"/>
</dbReference>
<evidence type="ECO:0000313" key="3">
    <source>
        <dbReference type="Proteomes" id="UP000597444"/>
    </source>
</evidence>
<comment type="caution">
    <text evidence="2">The sequence shown here is derived from an EMBL/GenBank/DDBJ whole genome shotgun (WGS) entry which is preliminary data.</text>
</comment>
<dbReference type="InterPro" id="IPR019096">
    <property type="entry name" value="YopX_protein"/>
</dbReference>
<evidence type="ECO:0000259" key="1">
    <source>
        <dbReference type="Pfam" id="PF09643"/>
    </source>
</evidence>
<dbReference type="EMBL" id="BNJK01000002">
    <property type="protein sequence ID" value="GHO99537.1"/>
    <property type="molecule type" value="Genomic_DNA"/>
</dbReference>
<accession>A0A8J3IZB8</accession>
<sequence>MREIKFRAWDKRMMKMREVNALYLDVQMGMAPSDRAILVDLYETSSAYQVDRDVDLMQFTGLKDRNGKEIYEGDIIQRVNIKVPLLVRWNQKEARFDLAKDPDNFNAVVIWYTQLVEEDYEVIGNIYENPELMRGGKA</sequence>
<keyword evidence="3" id="KW-1185">Reference proteome</keyword>
<dbReference type="NCBIfam" id="TIGR01671">
    <property type="entry name" value="phage_TIGR01671"/>
    <property type="match status" value="1"/>
</dbReference>
<proteinExistence type="predicted"/>
<dbReference type="RefSeq" id="WP_220210179.1">
    <property type="nucleotide sequence ID" value="NZ_BNJK01000002.1"/>
</dbReference>
<dbReference type="InterPro" id="IPR010024">
    <property type="entry name" value="CHP16711"/>
</dbReference>
<dbReference type="InterPro" id="IPR023385">
    <property type="entry name" value="YopX-like_C"/>
</dbReference>
<dbReference type="SUPFAM" id="SSF159006">
    <property type="entry name" value="YopX-like"/>
    <property type="match status" value="1"/>
</dbReference>